<evidence type="ECO:0000313" key="5">
    <source>
        <dbReference type="Proteomes" id="UP000646365"/>
    </source>
</evidence>
<organism evidence="4 5">
    <name type="scientific">Aliidongia dinghuensis</name>
    <dbReference type="NCBI Taxonomy" id="1867774"/>
    <lineage>
        <taxon>Bacteria</taxon>
        <taxon>Pseudomonadati</taxon>
        <taxon>Pseudomonadota</taxon>
        <taxon>Alphaproteobacteria</taxon>
        <taxon>Rhodospirillales</taxon>
        <taxon>Dongiaceae</taxon>
        <taxon>Aliidongia</taxon>
    </lineage>
</organism>
<name>A0A8J2YSB9_9PROT</name>
<accession>A0A8J2YSB9</accession>
<dbReference type="CDD" id="cd04301">
    <property type="entry name" value="NAT_SF"/>
    <property type="match status" value="1"/>
</dbReference>
<keyword evidence="5" id="KW-1185">Reference proteome</keyword>
<dbReference type="PROSITE" id="PS51186">
    <property type="entry name" value="GNAT"/>
    <property type="match status" value="1"/>
</dbReference>
<dbReference type="Pfam" id="PF13673">
    <property type="entry name" value="Acetyltransf_10"/>
    <property type="match status" value="1"/>
</dbReference>
<gene>
    <name evidence="4" type="ORF">GCM10011611_12220</name>
</gene>
<dbReference type="RefSeq" id="WP_189043638.1">
    <property type="nucleotide sequence ID" value="NZ_BMJQ01000003.1"/>
</dbReference>
<comment type="caution">
    <text evidence="4">The sequence shown here is derived from an EMBL/GenBank/DDBJ whole genome shotgun (WGS) entry which is preliminary data.</text>
</comment>
<keyword evidence="1" id="KW-0808">Transferase</keyword>
<dbReference type="Gene3D" id="3.40.630.30">
    <property type="match status" value="1"/>
</dbReference>
<evidence type="ECO:0000256" key="2">
    <source>
        <dbReference type="ARBA" id="ARBA00023315"/>
    </source>
</evidence>
<dbReference type="PANTHER" id="PTHR43877">
    <property type="entry name" value="AMINOALKYLPHOSPHONATE N-ACETYLTRANSFERASE-RELATED-RELATED"/>
    <property type="match status" value="1"/>
</dbReference>
<feature type="domain" description="N-acetyltransferase" evidence="3">
    <location>
        <begin position="13"/>
        <end position="152"/>
    </location>
</feature>
<dbReference type="InterPro" id="IPR016181">
    <property type="entry name" value="Acyl_CoA_acyltransferase"/>
</dbReference>
<keyword evidence="2" id="KW-0012">Acyltransferase</keyword>
<dbReference type="InterPro" id="IPR000182">
    <property type="entry name" value="GNAT_dom"/>
</dbReference>
<evidence type="ECO:0000259" key="3">
    <source>
        <dbReference type="PROSITE" id="PS51186"/>
    </source>
</evidence>
<proteinExistence type="predicted"/>
<reference evidence="4" key="1">
    <citation type="journal article" date="2014" name="Int. J. Syst. Evol. Microbiol.">
        <title>Complete genome sequence of Corynebacterium casei LMG S-19264T (=DSM 44701T), isolated from a smear-ripened cheese.</title>
        <authorList>
            <consortium name="US DOE Joint Genome Institute (JGI-PGF)"/>
            <person name="Walter F."/>
            <person name="Albersmeier A."/>
            <person name="Kalinowski J."/>
            <person name="Ruckert C."/>
        </authorList>
    </citation>
    <scope>NUCLEOTIDE SEQUENCE</scope>
    <source>
        <strain evidence="4">CGMCC 1.15725</strain>
    </source>
</reference>
<dbReference type="EMBL" id="BMJQ01000003">
    <property type="protein sequence ID" value="GGF08361.1"/>
    <property type="molecule type" value="Genomic_DNA"/>
</dbReference>
<evidence type="ECO:0000313" key="4">
    <source>
        <dbReference type="EMBL" id="GGF08361.1"/>
    </source>
</evidence>
<dbReference type="AlphaFoldDB" id="A0A8J2YSB9"/>
<dbReference type="InterPro" id="IPR050832">
    <property type="entry name" value="Bact_Acetyltransf"/>
</dbReference>
<protein>
    <submittedName>
        <fullName evidence="4">GNAT family N-acetyltransferase</fullName>
    </submittedName>
</protein>
<evidence type="ECO:0000256" key="1">
    <source>
        <dbReference type="ARBA" id="ARBA00022679"/>
    </source>
</evidence>
<dbReference type="GO" id="GO:0016747">
    <property type="term" value="F:acyltransferase activity, transferring groups other than amino-acyl groups"/>
    <property type="evidence" value="ECO:0007669"/>
    <property type="project" value="InterPro"/>
</dbReference>
<dbReference type="SUPFAM" id="SSF55729">
    <property type="entry name" value="Acyl-CoA N-acyltransferases (Nat)"/>
    <property type="match status" value="1"/>
</dbReference>
<dbReference type="Proteomes" id="UP000646365">
    <property type="component" value="Unassembled WGS sequence"/>
</dbReference>
<sequence>MILSAAPERFVWRAFDALGTAELYALLQLRSDVFVVEQNCVFADIDGKDAAALHLLVWVGDMLGGYLRVFAPADAAKIGRVVVAPAWRSTGLGRRLMAAALDQIAARWGAVPVELSAQAHLERFYSSFGFERTGPDYLEDGILHCDMRRAVTAR</sequence>
<reference evidence="4" key="2">
    <citation type="submission" date="2020-09" db="EMBL/GenBank/DDBJ databases">
        <authorList>
            <person name="Sun Q."/>
            <person name="Zhou Y."/>
        </authorList>
    </citation>
    <scope>NUCLEOTIDE SEQUENCE</scope>
    <source>
        <strain evidence="4">CGMCC 1.15725</strain>
    </source>
</reference>